<keyword evidence="7" id="KW-1185">Reference proteome</keyword>
<feature type="transmembrane region" description="Helical" evidence="6">
    <location>
        <begin position="95"/>
        <end position="116"/>
    </location>
</feature>
<dbReference type="AlphaFoldDB" id="A0AAF3EEC0"/>
<evidence type="ECO:0000313" key="7">
    <source>
        <dbReference type="Proteomes" id="UP000887575"/>
    </source>
</evidence>
<evidence type="ECO:0000256" key="2">
    <source>
        <dbReference type="ARBA" id="ARBA00022692"/>
    </source>
</evidence>
<evidence type="ECO:0000256" key="6">
    <source>
        <dbReference type="SAM" id="Phobius"/>
    </source>
</evidence>
<dbReference type="PROSITE" id="PS01346">
    <property type="entry name" value="CLAUDIN"/>
    <property type="match status" value="1"/>
</dbReference>
<protein>
    <submittedName>
        <fullName evidence="8">Clc-like protein 2</fullName>
    </submittedName>
</protein>
<name>A0AAF3EEC0_9BILA</name>
<dbReference type="GO" id="GO:0005886">
    <property type="term" value="C:plasma membrane"/>
    <property type="evidence" value="ECO:0007669"/>
    <property type="project" value="TreeGrafter"/>
</dbReference>
<evidence type="ECO:0000256" key="5">
    <source>
        <dbReference type="ARBA" id="ARBA00060861"/>
    </source>
</evidence>
<dbReference type="InterPro" id="IPR010761">
    <property type="entry name" value="Clc_prot-like"/>
</dbReference>
<evidence type="ECO:0000256" key="1">
    <source>
        <dbReference type="ARBA" id="ARBA00004141"/>
    </source>
</evidence>
<proteinExistence type="inferred from homology"/>
<dbReference type="FunFam" id="1.20.140.150:FF:000042">
    <property type="entry name" value="Clc-like protein 2"/>
    <property type="match status" value="1"/>
</dbReference>
<evidence type="ECO:0000256" key="4">
    <source>
        <dbReference type="ARBA" id="ARBA00023136"/>
    </source>
</evidence>
<sequence length="247" mass="27961">MPPEKLNLLLLQIPTLALAICGFLLVWVSLATPAWQVTYAREIQQWVQSGLWMNCQTRPAGMYTCTYTFSSYDYDFMSAELVNQRTPPFYLWQRVLLHIYLGAQLTVLLAFISFCVSNSHSTSRKCSTVLFSALLGIATLICAGCLLVFSAFAHMVKYRFYTVSVSGIYDKHHGYSFYLNLVGTIFYFLAFVLSLLYVFKALRGDRYGYAGSSLHTITGYRETGSVSSHFSTTSPSWPHHFRAMTTV</sequence>
<dbReference type="Gene3D" id="1.20.140.150">
    <property type="match status" value="1"/>
</dbReference>
<dbReference type="Pfam" id="PF07062">
    <property type="entry name" value="Clc-like"/>
    <property type="match status" value="1"/>
</dbReference>
<dbReference type="Proteomes" id="UP000887575">
    <property type="component" value="Unassembled WGS sequence"/>
</dbReference>
<dbReference type="InterPro" id="IPR050579">
    <property type="entry name" value="PMP-22/EMP/MP20-like"/>
</dbReference>
<evidence type="ECO:0000313" key="8">
    <source>
        <dbReference type="WBParaSite" id="MBELARI_LOCUS12250.2"/>
    </source>
</evidence>
<keyword evidence="2 6" id="KW-0812">Transmembrane</keyword>
<dbReference type="InterPro" id="IPR017974">
    <property type="entry name" value="Claudin_CS"/>
</dbReference>
<comment type="subcellular location">
    <subcellularLocation>
        <location evidence="1">Membrane</location>
        <topology evidence="1">Multi-pass membrane protein</topology>
    </subcellularLocation>
</comment>
<keyword evidence="3 6" id="KW-1133">Transmembrane helix</keyword>
<dbReference type="WBParaSite" id="MBELARI_LOCUS12250.2">
    <property type="protein sequence ID" value="MBELARI_LOCUS12250.2"/>
    <property type="gene ID" value="MBELARI_LOCUS12250"/>
</dbReference>
<comment type="similarity">
    <text evidence="5">Belongs to the Clc family.</text>
</comment>
<feature type="transmembrane region" description="Helical" evidence="6">
    <location>
        <begin position="128"/>
        <end position="155"/>
    </location>
</feature>
<accession>A0AAF3EEC0</accession>
<dbReference type="PANTHER" id="PTHR10671:SF54">
    <property type="entry name" value="CLC-LIKE PROTEIN 2"/>
    <property type="match status" value="1"/>
</dbReference>
<evidence type="ECO:0000256" key="3">
    <source>
        <dbReference type="ARBA" id="ARBA00022989"/>
    </source>
</evidence>
<reference evidence="8" key="1">
    <citation type="submission" date="2024-02" db="UniProtKB">
        <authorList>
            <consortium name="WormBaseParasite"/>
        </authorList>
    </citation>
    <scope>IDENTIFICATION</scope>
</reference>
<feature type="transmembrane region" description="Helical" evidence="6">
    <location>
        <begin position="175"/>
        <end position="199"/>
    </location>
</feature>
<keyword evidence="4 6" id="KW-0472">Membrane</keyword>
<organism evidence="7 8">
    <name type="scientific">Mesorhabditis belari</name>
    <dbReference type="NCBI Taxonomy" id="2138241"/>
    <lineage>
        <taxon>Eukaryota</taxon>
        <taxon>Metazoa</taxon>
        <taxon>Ecdysozoa</taxon>
        <taxon>Nematoda</taxon>
        <taxon>Chromadorea</taxon>
        <taxon>Rhabditida</taxon>
        <taxon>Rhabditina</taxon>
        <taxon>Rhabditomorpha</taxon>
        <taxon>Rhabditoidea</taxon>
        <taxon>Rhabditidae</taxon>
        <taxon>Mesorhabditinae</taxon>
        <taxon>Mesorhabditis</taxon>
    </lineage>
</organism>
<dbReference type="PANTHER" id="PTHR10671">
    <property type="entry name" value="EPITHELIAL MEMBRANE PROTEIN-RELATED"/>
    <property type="match status" value="1"/>
</dbReference>